<evidence type="ECO:0000313" key="7">
    <source>
        <dbReference type="EMBL" id="KKQ85554.1"/>
    </source>
</evidence>
<organism evidence="7 8">
    <name type="scientific">Candidatus Woesebacteria bacterium GW2011_GWB1_38_8</name>
    <dbReference type="NCBI Taxonomy" id="1618570"/>
    <lineage>
        <taxon>Bacteria</taxon>
        <taxon>Candidatus Woeseibacteriota</taxon>
    </lineage>
</organism>
<dbReference type="GO" id="GO:0033013">
    <property type="term" value="P:tetrapyrrole metabolic process"/>
    <property type="evidence" value="ECO:0007669"/>
    <property type="project" value="UniProtKB-ARBA"/>
</dbReference>
<dbReference type="PANTHER" id="PTHR10057:SF0">
    <property type="entry name" value="TRANSLOCATOR PROTEIN"/>
    <property type="match status" value="1"/>
</dbReference>
<name>A0A0G0NI20_9BACT</name>
<dbReference type="Proteomes" id="UP000034081">
    <property type="component" value="Unassembled WGS sequence"/>
</dbReference>
<dbReference type="CDD" id="cd15904">
    <property type="entry name" value="TSPO_MBR"/>
    <property type="match status" value="1"/>
</dbReference>
<keyword evidence="3 6" id="KW-0812">Transmembrane</keyword>
<sequence>MIKGKPKSNFLPLVVCVAISQGSGILGSLVTIPAISGWYQTLVKPSFNPPNWIFGPVWTILYFLMGISLYMVWIRKGNLKWFWLQLILNSLWSFLFFGLKSPGMALIEIILLWVAIILTIKSFMKVYRTAAYLLYPYLAWVTFATILNFSIWILN</sequence>
<dbReference type="PIRSF" id="PIRSF005859">
    <property type="entry name" value="PBR"/>
    <property type="match status" value="1"/>
</dbReference>
<evidence type="ECO:0000256" key="4">
    <source>
        <dbReference type="ARBA" id="ARBA00022989"/>
    </source>
</evidence>
<evidence type="ECO:0000256" key="3">
    <source>
        <dbReference type="ARBA" id="ARBA00022692"/>
    </source>
</evidence>
<protein>
    <submittedName>
        <fullName evidence="7">TspO and MBR like protein</fullName>
    </submittedName>
</protein>
<feature type="transmembrane region" description="Helical" evidence="6">
    <location>
        <begin position="52"/>
        <end position="74"/>
    </location>
</feature>
<dbReference type="GO" id="GO:0016020">
    <property type="term" value="C:membrane"/>
    <property type="evidence" value="ECO:0007669"/>
    <property type="project" value="UniProtKB-SubCell"/>
</dbReference>
<comment type="similarity">
    <text evidence="2">Belongs to the TspO/BZRP family.</text>
</comment>
<feature type="transmembrane region" description="Helical" evidence="6">
    <location>
        <begin position="12"/>
        <end position="32"/>
    </location>
</feature>
<evidence type="ECO:0000256" key="1">
    <source>
        <dbReference type="ARBA" id="ARBA00004141"/>
    </source>
</evidence>
<feature type="transmembrane region" description="Helical" evidence="6">
    <location>
        <begin position="103"/>
        <end position="120"/>
    </location>
</feature>
<evidence type="ECO:0000313" key="8">
    <source>
        <dbReference type="Proteomes" id="UP000034081"/>
    </source>
</evidence>
<comment type="subcellular location">
    <subcellularLocation>
        <location evidence="1">Membrane</location>
        <topology evidence="1">Multi-pass membrane protein</topology>
    </subcellularLocation>
</comment>
<dbReference type="Gene3D" id="1.20.1260.100">
    <property type="entry name" value="TspO/MBR protein"/>
    <property type="match status" value="1"/>
</dbReference>
<reference evidence="7 8" key="1">
    <citation type="journal article" date="2015" name="Nature">
        <title>rRNA introns, odd ribosomes, and small enigmatic genomes across a large radiation of phyla.</title>
        <authorList>
            <person name="Brown C.T."/>
            <person name="Hug L.A."/>
            <person name="Thomas B.C."/>
            <person name="Sharon I."/>
            <person name="Castelle C.J."/>
            <person name="Singh A."/>
            <person name="Wilkins M.J."/>
            <person name="Williams K.H."/>
            <person name="Banfield J.F."/>
        </authorList>
    </citation>
    <scope>NUCLEOTIDE SEQUENCE [LARGE SCALE GENOMIC DNA]</scope>
</reference>
<feature type="transmembrane region" description="Helical" evidence="6">
    <location>
        <begin position="81"/>
        <end position="97"/>
    </location>
</feature>
<evidence type="ECO:0000256" key="5">
    <source>
        <dbReference type="ARBA" id="ARBA00023136"/>
    </source>
</evidence>
<proteinExistence type="inferred from homology"/>
<dbReference type="AlphaFoldDB" id="A0A0G0NI20"/>
<keyword evidence="5 6" id="KW-0472">Membrane</keyword>
<accession>A0A0G0NI20</accession>
<dbReference type="STRING" id="1618570.UT08_C0005G0005"/>
<dbReference type="Pfam" id="PF03073">
    <property type="entry name" value="TspO_MBR"/>
    <property type="match status" value="1"/>
</dbReference>
<keyword evidence="4 6" id="KW-1133">Transmembrane helix</keyword>
<dbReference type="PANTHER" id="PTHR10057">
    <property type="entry name" value="PERIPHERAL-TYPE BENZODIAZEPINE RECEPTOR"/>
    <property type="match status" value="1"/>
</dbReference>
<dbReference type="EMBL" id="LBVL01000005">
    <property type="protein sequence ID" value="KKQ85554.1"/>
    <property type="molecule type" value="Genomic_DNA"/>
</dbReference>
<evidence type="ECO:0000256" key="2">
    <source>
        <dbReference type="ARBA" id="ARBA00007524"/>
    </source>
</evidence>
<evidence type="ECO:0000256" key="6">
    <source>
        <dbReference type="SAM" id="Phobius"/>
    </source>
</evidence>
<dbReference type="InterPro" id="IPR004307">
    <property type="entry name" value="TspO_MBR"/>
</dbReference>
<dbReference type="FunFam" id="1.20.1260.100:FF:000001">
    <property type="entry name" value="translocator protein 2"/>
    <property type="match status" value="1"/>
</dbReference>
<gene>
    <name evidence="7" type="ORF">UT08_C0005G0005</name>
</gene>
<feature type="transmembrane region" description="Helical" evidence="6">
    <location>
        <begin position="132"/>
        <end position="154"/>
    </location>
</feature>
<dbReference type="InterPro" id="IPR038330">
    <property type="entry name" value="TspO/MBR-related_sf"/>
</dbReference>
<comment type="caution">
    <text evidence="7">The sequence shown here is derived from an EMBL/GenBank/DDBJ whole genome shotgun (WGS) entry which is preliminary data.</text>
</comment>